<protein>
    <submittedName>
        <fullName evidence="1">Uncharacterized protein</fullName>
    </submittedName>
</protein>
<name>A0ACC2QLM9_9NEOP</name>
<comment type="caution">
    <text evidence="1">The sequence shown here is derived from an EMBL/GenBank/DDBJ whole genome shotgun (WGS) entry which is preliminary data.</text>
</comment>
<dbReference type="EMBL" id="CM056779">
    <property type="protein sequence ID" value="KAJ8719861.1"/>
    <property type="molecule type" value="Genomic_DNA"/>
</dbReference>
<keyword evidence="2" id="KW-1185">Reference proteome</keyword>
<proteinExistence type="predicted"/>
<evidence type="ECO:0000313" key="1">
    <source>
        <dbReference type="EMBL" id="KAJ8719861.1"/>
    </source>
</evidence>
<gene>
    <name evidence="1" type="ORF">PYW08_012036</name>
</gene>
<accession>A0ACC2QLM9</accession>
<organism evidence="1 2">
    <name type="scientific">Mythimna loreyi</name>
    <dbReference type="NCBI Taxonomy" id="667449"/>
    <lineage>
        <taxon>Eukaryota</taxon>
        <taxon>Metazoa</taxon>
        <taxon>Ecdysozoa</taxon>
        <taxon>Arthropoda</taxon>
        <taxon>Hexapoda</taxon>
        <taxon>Insecta</taxon>
        <taxon>Pterygota</taxon>
        <taxon>Neoptera</taxon>
        <taxon>Endopterygota</taxon>
        <taxon>Lepidoptera</taxon>
        <taxon>Glossata</taxon>
        <taxon>Ditrysia</taxon>
        <taxon>Noctuoidea</taxon>
        <taxon>Noctuidae</taxon>
        <taxon>Noctuinae</taxon>
        <taxon>Hadenini</taxon>
        <taxon>Mythimna</taxon>
    </lineage>
</organism>
<sequence length="119" mass="13396">MKLFIISLLLGLSSARDFSKVRLGCGDCQPQQVHIAFGEKVNDIVVTWSTFDDTVESIVEYGEGVMDQQSKGSSKRFVDGGLLKRSQYIHTVTLRDLKFNTSYVYHVGSVYGWSDQPRI</sequence>
<dbReference type="Proteomes" id="UP001231649">
    <property type="component" value="Chromosome 3"/>
</dbReference>
<reference evidence="1" key="1">
    <citation type="submission" date="2023-03" db="EMBL/GenBank/DDBJ databases">
        <title>Chromosome-level genomes of two armyworms, Mythimna separata and Mythimna loreyi, provide insights into the biosynthesis and reception of sex pheromones.</title>
        <authorList>
            <person name="Zhao H."/>
        </authorList>
    </citation>
    <scope>NUCLEOTIDE SEQUENCE</scope>
    <source>
        <strain evidence="1">BeijingLab</strain>
    </source>
</reference>
<evidence type="ECO:0000313" key="2">
    <source>
        <dbReference type="Proteomes" id="UP001231649"/>
    </source>
</evidence>